<dbReference type="Pfam" id="PF08282">
    <property type="entry name" value="Hydrolase_3"/>
    <property type="match status" value="1"/>
</dbReference>
<dbReference type="STRING" id="1641165.XM38_08560"/>
<dbReference type="NCBIfam" id="TIGR01484">
    <property type="entry name" value="HAD-SF-IIB"/>
    <property type="match status" value="1"/>
</dbReference>
<dbReference type="Proteomes" id="UP000191901">
    <property type="component" value="Chromosome"/>
</dbReference>
<keyword evidence="2" id="KW-1185">Reference proteome</keyword>
<dbReference type="PANTHER" id="PTHR10000:SF8">
    <property type="entry name" value="HAD SUPERFAMILY HYDROLASE-LIKE, TYPE 3"/>
    <property type="match status" value="1"/>
</dbReference>
<dbReference type="GO" id="GO:0000287">
    <property type="term" value="F:magnesium ion binding"/>
    <property type="evidence" value="ECO:0007669"/>
    <property type="project" value="TreeGrafter"/>
</dbReference>
<dbReference type="EC" id="3.1.3.70" evidence="1"/>
<name>A0A1Z3HNK4_9CYAN</name>
<dbReference type="InterPro" id="IPR036412">
    <property type="entry name" value="HAD-like_sf"/>
</dbReference>
<accession>A0A1Z3HNK4</accession>
<dbReference type="KEGG" id="hhg:XM38_028100"/>
<dbReference type="Gene3D" id="3.40.50.1000">
    <property type="entry name" value="HAD superfamily/HAD-like"/>
    <property type="match status" value="1"/>
</dbReference>
<organism evidence="1 2">
    <name type="scientific">Halomicronema hongdechloris C2206</name>
    <dbReference type="NCBI Taxonomy" id="1641165"/>
    <lineage>
        <taxon>Bacteria</taxon>
        <taxon>Bacillati</taxon>
        <taxon>Cyanobacteriota</taxon>
        <taxon>Cyanophyceae</taxon>
        <taxon>Nodosilineales</taxon>
        <taxon>Nodosilineaceae</taxon>
        <taxon>Halomicronema</taxon>
    </lineage>
</organism>
<dbReference type="PANTHER" id="PTHR10000">
    <property type="entry name" value="PHOSPHOSERINE PHOSPHATASE"/>
    <property type="match status" value="1"/>
</dbReference>
<dbReference type="SUPFAM" id="SSF56784">
    <property type="entry name" value="HAD-like"/>
    <property type="match status" value="1"/>
</dbReference>
<dbReference type="Gene3D" id="3.90.1070.10">
    <property type="match status" value="1"/>
</dbReference>
<reference evidence="1 2" key="1">
    <citation type="journal article" date="2016" name="Biochim. Biophys. Acta">
        <title>Characterization of red-shifted phycobilisomes isolated from the chlorophyll f-containing cyanobacterium Halomicronema hongdechloris.</title>
        <authorList>
            <person name="Li Y."/>
            <person name="Lin Y."/>
            <person name="Garvey C.J."/>
            <person name="Birch D."/>
            <person name="Corkery R.W."/>
            <person name="Loughlin P.C."/>
            <person name="Scheer H."/>
            <person name="Willows R.D."/>
            <person name="Chen M."/>
        </authorList>
    </citation>
    <scope>NUCLEOTIDE SEQUENCE [LARGE SCALE GENOMIC DNA]</scope>
    <source>
        <strain evidence="1 2">C2206</strain>
    </source>
</reference>
<dbReference type="GO" id="GO:0005829">
    <property type="term" value="C:cytosol"/>
    <property type="evidence" value="ECO:0007669"/>
    <property type="project" value="TreeGrafter"/>
</dbReference>
<dbReference type="InterPro" id="IPR006379">
    <property type="entry name" value="HAD-SF_hydro_IIB"/>
</dbReference>
<keyword evidence="1" id="KW-0378">Hydrolase</keyword>
<gene>
    <name evidence="1" type="primary">mngB_2</name>
    <name evidence="1" type="ORF">XM38_028100</name>
</gene>
<proteinExistence type="predicted"/>
<dbReference type="AlphaFoldDB" id="A0A1Z3HNK4"/>
<dbReference type="EMBL" id="CP021983">
    <property type="protein sequence ID" value="ASC71856.1"/>
    <property type="molecule type" value="Genomic_DNA"/>
</dbReference>
<dbReference type="InterPro" id="IPR023214">
    <property type="entry name" value="HAD_sf"/>
</dbReference>
<sequence>MARLQSLTTSEFIQTRRHIRLIATDMDGTLTQAGQLTPGLLQALIELQAAGLAVLIVTGRSVGWVQGLVSYLPVAGAIAENGGLYMAKPDLQLQPLVDLRDITAHRQQLAQLFAQLQGQYPQLRESSDNRFRLSDWTFDVAGLSPDTLTSLQATCAHQGWGFTYSTVQCHLKLPHQDKAPGLQTVLRRYFPDLSPEQVLTVGDSPNDQSLFDTAYFPYSVGVANVAHYCDGRRLAPGGHPMTHLPTYLTTAAEAAGFCELVQQLLAQAHHP</sequence>
<dbReference type="GO" id="GO:0050531">
    <property type="term" value="F:mannosyl-3-phosphoglycerate phosphatase activity"/>
    <property type="evidence" value="ECO:0007669"/>
    <property type="project" value="UniProtKB-EC"/>
</dbReference>
<evidence type="ECO:0000313" key="2">
    <source>
        <dbReference type="Proteomes" id="UP000191901"/>
    </source>
</evidence>
<dbReference type="RefSeq" id="WP_080807701.1">
    <property type="nucleotide sequence ID" value="NZ_CP021983.2"/>
</dbReference>
<protein>
    <submittedName>
        <fullName evidence="1">Mannosyl-3-phosphoglycerate phosphatase</fullName>
        <ecNumber evidence="1">3.1.3.70</ecNumber>
    </submittedName>
</protein>
<dbReference type="OrthoDB" id="9814970at2"/>
<evidence type="ECO:0000313" key="1">
    <source>
        <dbReference type="EMBL" id="ASC71856.1"/>
    </source>
</evidence>